<evidence type="ECO:0000313" key="1">
    <source>
        <dbReference type="EMBL" id="CAA6811329.1"/>
    </source>
</evidence>
<dbReference type="SUPFAM" id="SSF55124">
    <property type="entry name" value="Nitrite/Sulfite reductase N-terminal domain-like"/>
    <property type="match status" value="1"/>
</dbReference>
<proteinExistence type="predicted"/>
<dbReference type="EMBL" id="CACVAT010000168">
    <property type="protein sequence ID" value="CAA6811329.1"/>
    <property type="molecule type" value="Genomic_DNA"/>
</dbReference>
<dbReference type="AlphaFoldDB" id="A0A6S6SS06"/>
<organism evidence="1">
    <name type="scientific">uncultured Thiotrichaceae bacterium</name>
    <dbReference type="NCBI Taxonomy" id="298394"/>
    <lineage>
        <taxon>Bacteria</taxon>
        <taxon>Pseudomonadati</taxon>
        <taxon>Pseudomonadota</taxon>
        <taxon>Gammaproteobacteria</taxon>
        <taxon>Thiotrichales</taxon>
        <taxon>Thiotrichaceae</taxon>
        <taxon>environmental samples</taxon>
    </lineage>
</organism>
<reference evidence="1" key="1">
    <citation type="submission" date="2020-01" db="EMBL/GenBank/DDBJ databases">
        <authorList>
            <person name="Meier V. D."/>
            <person name="Meier V D."/>
        </authorList>
    </citation>
    <scope>NUCLEOTIDE SEQUENCE</scope>
    <source>
        <strain evidence="1">HLG_WM_MAG_09</strain>
    </source>
</reference>
<accession>A0A6S6SS06</accession>
<gene>
    <name evidence="1" type="ORF">HELGO_WM82469</name>
</gene>
<sequence>MAKQYANQTGVHYLKLYDNLIESPAYRDLSTAARALLIEFARLYRPARNGGLSISTRKAIELLGVSKSTADRVFHELAAHGFIKLKSNESWQERKAREWAVTWEPVQKKEPTNEWMQWVEGADLCPLPKKSRSGKIKPPTLKRGAVLPMKRGQAALN</sequence>
<dbReference type="InterPro" id="IPR036136">
    <property type="entry name" value="Nit/Sulf_reduc_fer-like_dom_sf"/>
</dbReference>
<name>A0A6S6SS06_9GAMM</name>
<dbReference type="GO" id="GO:0016491">
    <property type="term" value="F:oxidoreductase activity"/>
    <property type="evidence" value="ECO:0007669"/>
    <property type="project" value="InterPro"/>
</dbReference>
<protein>
    <submittedName>
        <fullName evidence="1">Uncharacterized protein</fullName>
    </submittedName>
</protein>